<dbReference type="AlphaFoldDB" id="A0A7X3SH55"/>
<organism evidence="5 6">
    <name type="scientific">Sporofaciens musculi</name>
    <dbReference type="NCBI Taxonomy" id="2681861"/>
    <lineage>
        <taxon>Bacteria</taxon>
        <taxon>Bacillati</taxon>
        <taxon>Bacillota</taxon>
        <taxon>Clostridia</taxon>
        <taxon>Lachnospirales</taxon>
        <taxon>Lachnospiraceae</taxon>
        <taxon>Sporofaciens</taxon>
    </lineage>
</organism>
<gene>
    <name evidence="5" type="ORF">GN277_00945</name>
</gene>
<keyword evidence="2" id="KW-0812">Transmembrane</keyword>
<name>A0A7X3SH55_9FIRM</name>
<reference evidence="5 6" key="1">
    <citation type="submission" date="2019-12" db="EMBL/GenBank/DDBJ databases">
        <title>Sporaefaciens musculi gen. nov., sp. nov., a novel bacterium isolated from the caecum of an obese mouse.</title>
        <authorList>
            <person name="Rasmussen T.S."/>
            <person name="Streidl T."/>
            <person name="Hitch T.C.A."/>
            <person name="Wortmann E."/>
            <person name="Deptula P."/>
            <person name="Hansen M."/>
            <person name="Nielsen D.S."/>
            <person name="Clavel T."/>
            <person name="Vogensen F.K."/>
        </authorList>
    </citation>
    <scope>NUCLEOTIDE SEQUENCE [LARGE SCALE GENOMIC DNA]</scope>
    <source>
        <strain evidence="5 6">WCA-9-b2</strain>
    </source>
</reference>
<evidence type="ECO:0000256" key="1">
    <source>
        <dbReference type="SAM" id="MobiDB-lite"/>
    </source>
</evidence>
<feature type="region of interest" description="Disordered" evidence="1">
    <location>
        <begin position="31"/>
        <end position="98"/>
    </location>
</feature>
<proteinExistence type="predicted"/>
<dbReference type="RefSeq" id="WP_159749072.1">
    <property type="nucleotide sequence ID" value="NZ_WUQX01000001.1"/>
</dbReference>
<dbReference type="InterPro" id="IPR025376">
    <property type="entry name" value="CD1107-like_dom"/>
</dbReference>
<feature type="compositionally biased region" description="Polar residues" evidence="1">
    <location>
        <begin position="38"/>
        <end position="52"/>
    </location>
</feature>
<feature type="region of interest" description="Disordered" evidence="1">
    <location>
        <begin position="149"/>
        <end position="186"/>
    </location>
</feature>
<evidence type="ECO:0000313" key="5">
    <source>
        <dbReference type="EMBL" id="MXP74052.1"/>
    </source>
</evidence>
<feature type="region of interest" description="Disordered" evidence="1">
    <location>
        <begin position="217"/>
        <end position="250"/>
    </location>
</feature>
<evidence type="ECO:0000259" key="4">
    <source>
        <dbReference type="Pfam" id="PF14283"/>
    </source>
</evidence>
<evidence type="ECO:0000256" key="2">
    <source>
        <dbReference type="SAM" id="Phobius"/>
    </source>
</evidence>
<feature type="compositionally biased region" description="Acidic residues" evidence="1">
    <location>
        <begin position="53"/>
        <end position="76"/>
    </location>
</feature>
<dbReference type="Pfam" id="PF14283">
    <property type="entry name" value="CD1107-like"/>
    <property type="match status" value="1"/>
</dbReference>
<keyword evidence="2" id="KW-0472">Membrane</keyword>
<feature type="compositionally biased region" description="Acidic residues" evidence="1">
    <location>
        <begin position="171"/>
        <end position="181"/>
    </location>
</feature>
<feature type="domain" description="Mobile element protein CD1107-like" evidence="4">
    <location>
        <begin position="85"/>
        <end position="217"/>
    </location>
</feature>
<evidence type="ECO:0000313" key="6">
    <source>
        <dbReference type="Proteomes" id="UP000460412"/>
    </source>
</evidence>
<keyword evidence="2" id="KW-1133">Transmembrane helix</keyword>
<feature type="chain" id="PRO_5031423447" evidence="3">
    <location>
        <begin position="29"/>
        <end position="250"/>
    </location>
</feature>
<keyword evidence="3" id="KW-0732">Signal</keyword>
<feature type="compositionally biased region" description="Acidic residues" evidence="1">
    <location>
        <begin position="238"/>
        <end position="250"/>
    </location>
</feature>
<evidence type="ECO:0000256" key="3">
    <source>
        <dbReference type="SAM" id="SignalP"/>
    </source>
</evidence>
<feature type="transmembrane region" description="Helical" evidence="2">
    <location>
        <begin position="191"/>
        <end position="210"/>
    </location>
</feature>
<protein>
    <submittedName>
        <fullName evidence="5">DUF4366 domain-containing protein</fullName>
    </submittedName>
</protein>
<comment type="caution">
    <text evidence="5">The sequence shown here is derived from an EMBL/GenBank/DDBJ whole genome shotgun (WGS) entry which is preliminary data.</text>
</comment>
<accession>A0A7X3SH55</accession>
<sequence>MKDKIKKYLMVVTMAVGILSSAAMPALAYTGGAEQTEGDSSNAGTVTGNISVETEDSEDEPITEEPSDTEDSEEEESQGRVQGTPFSVPGNGQLVDDKTDDESKQFLTIQTKNGNTFFMVLDRSNNTENVYMLSMIDENDLAEFIGETEKEPEQEQPSVVIPETEQPSVQEETETETEEAPEEKKGGMNTGALLAVIVLLAGGIGGYYYFKVLKPRQDGDEADGEDLEFYDGGAYVNEDQEDSDEEGEDE</sequence>
<feature type="signal peptide" evidence="3">
    <location>
        <begin position="1"/>
        <end position="28"/>
    </location>
</feature>
<keyword evidence="6" id="KW-1185">Reference proteome</keyword>
<feature type="compositionally biased region" description="Acidic residues" evidence="1">
    <location>
        <begin position="220"/>
        <end position="229"/>
    </location>
</feature>
<dbReference type="Proteomes" id="UP000460412">
    <property type="component" value="Unassembled WGS sequence"/>
</dbReference>
<dbReference type="EMBL" id="WUQX01000001">
    <property type="protein sequence ID" value="MXP74052.1"/>
    <property type="molecule type" value="Genomic_DNA"/>
</dbReference>